<dbReference type="InterPro" id="IPR011009">
    <property type="entry name" value="Kinase-like_dom_sf"/>
</dbReference>
<dbReference type="Proteomes" id="UP001284601">
    <property type="component" value="Unassembled WGS sequence"/>
</dbReference>
<dbReference type="Pfam" id="PF01636">
    <property type="entry name" value="APH"/>
    <property type="match status" value="1"/>
</dbReference>
<keyword evidence="3" id="KW-1185">Reference proteome</keyword>
<dbReference type="EMBL" id="JAWSTH010000003">
    <property type="protein sequence ID" value="MDW5593158.1"/>
    <property type="molecule type" value="Genomic_DNA"/>
</dbReference>
<dbReference type="InterPro" id="IPR041726">
    <property type="entry name" value="ACAD10_11_N"/>
</dbReference>
<evidence type="ECO:0000259" key="1">
    <source>
        <dbReference type="Pfam" id="PF01636"/>
    </source>
</evidence>
<dbReference type="SUPFAM" id="SSF56112">
    <property type="entry name" value="Protein kinase-like (PK-like)"/>
    <property type="match status" value="1"/>
</dbReference>
<dbReference type="CDD" id="cd05154">
    <property type="entry name" value="ACAD10_11_N-like"/>
    <property type="match status" value="1"/>
</dbReference>
<evidence type="ECO:0000313" key="3">
    <source>
        <dbReference type="Proteomes" id="UP001284601"/>
    </source>
</evidence>
<gene>
    <name evidence="2" type="ORF">R7226_02335</name>
</gene>
<accession>A0ABU4HIL5</accession>
<dbReference type="PANTHER" id="PTHR47829">
    <property type="entry name" value="HYDROLASE, PUTATIVE (AFU_ORTHOLOGUE AFUA_1G12880)-RELATED"/>
    <property type="match status" value="1"/>
</dbReference>
<reference evidence="3" key="1">
    <citation type="submission" date="2023-07" db="EMBL/GenBank/DDBJ databases">
        <title>Conexibacter stalactiti sp. nov., isolated from stalactites in a lava cave and emended description of the genus Conexibacter.</title>
        <authorList>
            <person name="Lee S.D."/>
        </authorList>
    </citation>
    <scope>NUCLEOTIDE SEQUENCE [LARGE SCALE GENOMIC DNA]</scope>
    <source>
        <strain evidence="3">KCTC 39840</strain>
    </source>
</reference>
<proteinExistence type="predicted"/>
<evidence type="ECO:0000313" key="2">
    <source>
        <dbReference type="EMBL" id="MDW5593158.1"/>
    </source>
</evidence>
<dbReference type="InterPro" id="IPR002575">
    <property type="entry name" value="Aminoglycoside_PTrfase"/>
</dbReference>
<dbReference type="Gene3D" id="3.30.200.20">
    <property type="entry name" value="Phosphorylase Kinase, domain 1"/>
    <property type="match status" value="1"/>
</dbReference>
<name>A0ABU4HIL5_9ACTN</name>
<feature type="domain" description="Aminoglycoside phosphotransferase" evidence="1">
    <location>
        <begin position="50"/>
        <end position="283"/>
    </location>
</feature>
<sequence>MRPHEPTAAPALAVDTHREAAALARPPLLVRRPLEALLDRHGIGAGPVEAELVGEGESNVTLVIRRGDARAILRRPPRRRSERATRNVLREARLLELLEPTAARAPRVLLTCVDPAVIGVPFYVMEEVAGSVITSTLPIGLDDADGRDTVARELVDALVELHAIDLASSGLHAIGRSDDFLERHLRRWTGIWERHRTRDVPVLDEVTGWLRSHRPEPSSAPTLVHGDYRLGNVVFAPAGPARLRAVLDWEIASIGDPLCDLAWMLTTWPESDDPAGTLLTMAGAVAPAGFPSRAELAARYAELSGRPISGLSWYTALALWRAAIGLETLRERALTGAAEDAFVRELAVGVPELADRALTAALTT</sequence>
<dbReference type="InterPro" id="IPR052898">
    <property type="entry name" value="ACAD10-like"/>
</dbReference>
<comment type="caution">
    <text evidence="2">The sequence shown here is derived from an EMBL/GenBank/DDBJ whole genome shotgun (WGS) entry which is preliminary data.</text>
</comment>
<dbReference type="PANTHER" id="PTHR47829:SF1">
    <property type="entry name" value="HAD FAMILY PHOSPHATASE"/>
    <property type="match status" value="1"/>
</dbReference>
<reference evidence="2 3" key="2">
    <citation type="submission" date="2023-10" db="EMBL/GenBank/DDBJ databases">
        <authorList>
            <person name="Han X.F."/>
        </authorList>
    </citation>
    <scope>NUCLEOTIDE SEQUENCE [LARGE SCALE GENOMIC DNA]</scope>
    <source>
        <strain evidence="2 3">KCTC 39840</strain>
    </source>
</reference>
<dbReference type="Gene3D" id="3.90.1200.10">
    <property type="match status" value="1"/>
</dbReference>
<protein>
    <submittedName>
        <fullName evidence="2">Phosphotransferase family protein</fullName>
    </submittedName>
</protein>
<organism evidence="2 3">
    <name type="scientific">Conexibacter stalactiti</name>
    <dbReference type="NCBI Taxonomy" id="1940611"/>
    <lineage>
        <taxon>Bacteria</taxon>
        <taxon>Bacillati</taxon>
        <taxon>Actinomycetota</taxon>
        <taxon>Thermoleophilia</taxon>
        <taxon>Solirubrobacterales</taxon>
        <taxon>Conexibacteraceae</taxon>
        <taxon>Conexibacter</taxon>
    </lineage>
</organism>
<dbReference type="RefSeq" id="WP_318595420.1">
    <property type="nucleotide sequence ID" value="NZ_JAWSTH010000003.1"/>
</dbReference>